<evidence type="ECO:0008006" key="3">
    <source>
        <dbReference type="Google" id="ProtNLM"/>
    </source>
</evidence>
<evidence type="ECO:0000313" key="1">
    <source>
        <dbReference type="EMBL" id="OBZ81302.1"/>
    </source>
</evidence>
<sequence>MVWLQARYSNCFPEGLPTFTSSANSSIRTTIDYVYVLSSESAKIRNQQIHHLPSSWTDHNLLSFDLALDNTRALSLFFESMDLPRLNITPPAPHLPNEIETLRPPPTSGEIGLRRETWECLKRLLRQVAQTATRLSSSRAKHSATRLQQQRLELLRQLSTALDITIQTGLQHQLTQLNSQIEQLLEKETAQYRLRTATRWHETGERNNKYFFRTLKARHNSQTIHGLRDSSTGELRQDFDGMLREATLFYTDLYSPDPIAQEAVLLFWLLSRQMSVSPSPNKTS</sequence>
<evidence type="ECO:0000313" key="2">
    <source>
        <dbReference type="Proteomes" id="UP000093000"/>
    </source>
</evidence>
<proteinExistence type="predicted"/>
<keyword evidence="2" id="KW-1185">Reference proteome</keyword>
<reference evidence="1 2" key="1">
    <citation type="submission" date="2016-03" db="EMBL/GenBank/DDBJ databases">
        <title>Choanephora cucurbitarum.</title>
        <authorList>
            <person name="Min B."/>
            <person name="Park H."/>
            <person name="Park J.-H."/>
            <person name="Shin H.-D."/>
            <person name="Choi I.-G."/>
        </authorList>
    </citation>
    <scope>NUCLEOTIDE SEQUENCE [LARGE SCALE GENOMIC DNA]</scope>
    <source>
        <strain evidence="1 2">KUS-F28377</strain>
    </source>
</reference>
<accession>A0A1C7MWV3</accession>
<protein>
    <recommendedName>
        <fullName evidence="3">Endonuclease/exonuclease/phosphatase domain-containing protein</fullName>
    </recommendedName>
</protein>
<dbReference type="OrthoDB" id="2282763at2759"/>
<gene>
    <name evidence="1" type="ORF">A0J61_10650</name>
</gene>
<dbReference type="InParanoid" id="A0A1C7MWV3"/>
<dbReference type="Proteomes" id="UP000093000">
    <property type="component" value="Unassembled WGS sequence"/>
</dbReference>
<name>A0A1C7MWV3_9FUNG</name>
<organism evidence="1 2">
    <name type="scientific">Choanephora cucurbitarum</name>
    <dbReference type="NCBI Taxonomy" id="101091"/>
    <lineage>
        <taxon>Eukaryota</taxon>
        <taxon>Fungi</taxon>
        <taxon>Fungi incertae sedis</taxon>
        <taxon>Mucoromycota</taxon>
        <taxon>Mucoromycotina</taxon>
        <taxon>Mucoromycetes</taxon>
        <taxon>Mucorales</taxon>
        <taxon>Mucorineae</taxon>
        <taxon>Choanephoraceae</taxon>
        <taxon>Choanephoroideae</taxon>
        <taxon>Choanephora</taxon>
    </lineage>
</organism>
<dbReference type="AlphaFoldDB" id="A0A1C7MWV3"/>
<comment type="caution">
    <text evidence="1">The sequence shown here is derived from an EMBL/GenBank/DDBJ whole genome shotgun (WGS) entry which is preliminary data.</text>
</comment>
<dbReference type="EMBL" id="LUGH01001291">
    <property type="protein sequence ID" value="OBZ81302.1"/>
    <property type="molecule type" value="Genomic_DNA"/>
</dbReference>